<protein>
    <recommendedName>
        <fullName evidence="2">Peptidase S1 domain-containing protein</fullName>
    </recommendedName>
</protein>
<evidence type="ECO:0000313" key="4">
    <source>
        <dbReference type="Proteomes" id="UP000218231"/>
    </source>
</evidence>
<dbReference type="STRING" id="2018661.A0A2A2JDC0"/>
<organism evidence="3 4">
    <name type="scientific">Diploscapter pachys</name>
    <dbReference type="NCBI Taxonomy" id="2018661"/>
    <lineage>
        <taxon>Eukaryota</taxon>
        <taxon>Metazoa</taxon>
        <taxon>Ecdysozoa</taxon>
        <taxon>Nematoda</taxon>
        <taxon>Chromadorea</taxon>
        <taxon>Rhabditida</taxon>
        <taxon>Rhabditina</taxon>
        <taxon>Rhabditomorpha</taxon>
        <taxon>Rhabditoidea</taxon>
        <taxon>Rhabditidae</taxon>
        <taxon>Diploscapter</taxon>
    </lineage>
</organism>
<proteinExistence type="predicted"/>
<keyword evidence="1" id="KW-1015">Disulfide bond</keyword>
<dbReference type="PROSITE" id="PS50240">
    <property type="entry name" value="TRYPSIN_DOM"/>
    <property type="match status" value="1"/>
</dbReference>
<dbReference type="Proteomes" id="UP000218231">
    <property type="component" value="Unassembled WGS sequence"/>
</dbReference>
<feature type="domain" description="Peptidase S1" evidence="2">
    <location>
        <begin position="1"/>
        <end position="203"/>
    </location>
</feature>
<dbReference type="Pfam" id="PF00089">
    <property type="entry name" value="Trypsin"/>
    <property type="match status" value="1"/>
</dbReference>
<dbReference type="PANTHER" id="PTHR24250">
    <property type="entry name" value="CHYMOTRYPSIN-RELATED"/>
    <property type="match status" value="1"/>
</dbReference>
<accession>A0A2A2JDC0</accession>
<dbReference type="InterPro" id="IPR001254">
    <property type="entry name" value="Trypsin_dom"/>
</dbReference>
<comment type="caution">
    <text evidence="3">The sequence shown here is derived from an EMBL/GenBank/DDBJ whole genome shotgun (WGS) entry which is preliminary data.</text>
</comment>
<evidence type="ECO:0000313" key="3">
    <source>
        <dbReference type="EMBL" id="PAV59750.1"/>
    </source>
</evidence>
<name>A0A2A2JDC0_9BILA</name>
<dbReference type="SUPFAM" id="SSF50494">
    <property type="entry name" value="Trypsin-like serine proteases"/>
    <property type="match status" value="1"/>
</dbReference>
<gene>
    <name evidence="3" type="ORF">WR25_26464</name>
</gene>
<reference evidence="3 4" key="1">
    <citation type="journal article" date="2017" name="Curr. Biol.">
        <title>Genome architecture and evolution of a unichromosomal asexual nematode.</title>
        <authorList>
            <person name="Fradin H."/>
            <person name="Zegar C."/>
            <person name="Gutwein M."/>
            <person name="Lucas J."/>
            <person name="Kovtun M."/>
            <person name="Corcoran D."/>
            <person name="Baugh L.R."/>
            <person name="Kiontke K."/>
            <person name="Gunsalus K."/>
            <person name="Fitch D.H."/>
            <person name="Piano F."/>
        </authorList>
    </citation>
    <scope>NUCLEOTIDE SEQUENCE [LARGE SCALE GENOMIC DNA]</scope>
    <source>
        <strain evidence="3">PF1309</strain>
    </source>
</reference>
<dbReference type="EMBL" id="LIAE01010503">
    <property type="protein sequence ID" value="PAV59750.1"/>
    <property type="molecule type" value="Genomic_DNA"/>
</dbReference>
<dbReference type="OrthoDB" id="5790020at2759"/>
<sequence length="203" mass="22376">MSSVFSFFDEFDKKGQLCGGALIGPSIFLTAAHCVIKDGKMANSVRITVGDYRLEESDADEEQQIVGLDSITINPEFLNDLSESDDFALITLPQPLESCTYWKARIAPLPPTLDWLPRELELGDSGNAVFCAIRSRTYLVGILIEQIGENSPEESASTAEQCRNFDRFVVLDLRTQLSKITSLLPGGKVVEEIQTGQKMCGHL</sequence>
<dbReference type="AlphaFoldDB" id="A0A2A2JDC0"/>
<dbReference type="PROSITE" id="PS00134">
    <property type="entry name" value="TRYPSIN_HIS"/>
    <property type="match status" value="1"/>
</dbReference>
<evidence type="ECO:0000259" key="2">
    <source>
        <dbReference type="PROSITE" id="PS50240"/>
    </source>
</evidence>
<evidence type="ECO:0000256" key="1">
    <source>
        <dbReference type="ARBA" id="ARBA00023157"/>
    </source>
</evidence>
<keyword evidence="4" id="KW-1185">Reference proteome</keyword>
<dbReference type="InterPro" id="IPR018114">
    <property type="entry name" value="TRYPSIN_HIS"/>
</dbReference>
<dbReference type="GO" id="GO:0004252">
    <property type="term" value="F:serine-type endopeptidase activity"/>
    <property type="evidence" value="ECO:0007669"/>
    <property type="project" value="InterPro"/>
</dbReference>
<dbReference type="PANTHER" id="PTHR24250:SF27">
    <property type="entry name" value="ELASTASE 2 LIKE"/>
    <property type="match status" value="1"/>
</dbReference>
<dbReference type="InterPro" id="IPR009003">
    <property type="entry name" value="Peptidase_S1_PA"/>
</dbReference>
<dbReference type="InterPro" id="IPR043504">
    <property type="entry name" value="Peptidase_S1_PA_chymotrypsin"/>
</dbReference>
<dbReference type="GO" id="GO:0006508">
    <property type="term" value="P:proteolysis"/>
    <property type="evidence" value="ECO:0007669"/>
    <property type="project" value="InterPro"/>
</dbReference>
<dbReference type="Gene3D" id="2.40.10.10">
    <property type="entry name" value="Trypsin-like serine proteases"/>
    <property type="match status" value="1"/>
</dbReference>